<accession>F7HFQ5</accession>
<gene>
    <name evidence="1" type="ORF">EGK_20450</name>
</gene>
<organism evidence="1">
    <name type="scientific">Macaca mulatta</name>
    <name type="common">Rhesus macaque</name>
    <dbReference type="NCBI Taxonomy" id="9544"/>
    <lineage>
        <taxon>Eukaryota</taxon>
        <taxon>Metazoa</taxon>
        <taxon>Chordata</taxon>
        <taxon>Craniata</taxon>
        <taxon>Vertebrata</taxon>
        <taxon>Euteleostomi</taxon>
        <taxon>Mammalia</taxon>
        <taxon>Eutheria</taxon>
        <taxon>Euarchontoglires</taxon>
        <taxon>Primates</taxon>
        <taxon>Haplorrhini</taxon>
        <taxon>Catarrhini</taxon>
        <taxon>Cercopithecidae</taxon>
        <taxon>Cercopithecinae</taxon>
        <taxon>Macaca</taxon>
    </lineage>
</organism>
<protein>
    <submittedName>
        <fullName evidence="1">Uncharacterized protein</fullName>
    </submittedName>
</protein>
<dbReference type="AlphaFoldDB" id="F7HFQ5"/>
<reference evidence="1" key="1">
    <citation type="journal article" date="2011" name="Nat. Biotechnol.">
        <title>Genome sequencing and comparison of two nonhuman primate animal models, the cynomolgus and Chinese rhesus macaques.</title>
        <authorList>
            <person name="Yan G."/>
            <person name="Zhang G."/>
            <person name="Fang X."/>
            <person name="Zhang Y."/>
            <person name="Li C."/>
            <person name="Ling F."/>
            <person name="Cooper D.N."/>
            <person name="Li Q."/>
            <person name="Li Y."/>
            <person name="van Gool A.J."/>
            <person name="Du H."/>
            <person name="Chen J."/>
            <person name="Chen R."/>
            <person name="Zhang P."/>
            <person name="Huang Z."/>
            <person name="Thompson J.R."/>
            <person name="Meng Y."/>
            <person name="Bai Y."/>
            <person name="Wang J."/>
            <person name="Zhuo M."/>
            <person name="Wang T."/>
            <person name="Huang Y."/>
            <person name="Wei L."/>
            <person name="Li J."/>
            <person name="Wang Z."/>
            <person name="Hu H."/>
            <person name="Yang P."/>
            <person name="Le L."/>
            <person name="Stenson P.D."/>
            <person name="Li B."/>
            <person name="Liu X."/>
            <person name="Ball E.V."/>
            <person name="An N."/>
            <person name="Huang Q."/>
            <person name="Zhang Y."/>
            <person name="Fan W."/>
            <person name="Zhang X."/>
            <person name="Li Y."/>
            <person name="Wang W."/>
            <person name="Katze M.G."/>
            <person name="Su B."/>
            <person name="Nielsen R."/>
            <person name="Yang H."/>
            <person name="Wang J."/>
            <person name="Wang X."/>
            <person name="Wang J."/>
        </authorList>
    </citation>
    <scope>NUCLEOTIDE SEQUENCE [LARGE SCALE GENOMIC DNA]</scope>
    <source>
        <strain evidence="1">CR-5</strain>
    </source>
</reference>
<sequence>MWWGQVWRLDICYTRNATHIHGFPCVCSSPTPSMRAKVRALTSGEGDTGCADRSIGSAGDNRPGVWSFIVGGHAAYVHSSSHLCSFFPSMSANCPLGPCTLLTLKGPHGSSVMPTV</sequence>
<dbReference type="Proteomes" id="UP000013456">
    <property type="component" value="Chromosome X"/>
</dbReference>
<proteinExistence type="predicted"/>
<name>F7HFQ5_MACMU</name>
<dbReference type="EMBL" id="CM001273">
    <property type="protein sequence ID" value="EHH30688.1"/>
    <property type="molecule type" value="Genomic_DNA"/>
</dbReference>
<evidence type="ECO:0000313" key="1">
    <source>
        <dbReference type="EMBL" id="EHH30688.1"/>
    </source>
</evidence>
<dbReference type="HOGENOM" id="CLU_2096065_0_0_1"/>